<dbReference type="Proteomes" id="UP001240643">
    <property type="component" value="Unassembled WGS sequence"/>
</dbReference>
<feature type="region of interest" description="Disordered" evidence="1">
    <location>
        <begin position="35"/>
        <end position="72"/>
    </location>
</feature>
<name>A0ABU0LZ68_9BACT</name>
<proteinExistence type="predicted"/>
<evidence type="ECO:0000313" key="3">
    <source>
        <dbReference type="EMBL" id="MDQ0513977.1"/>
    </source>
</evidence>
<gene>
    <name evidence="3" type="ORF">J2Z62_000415</name>
</gene>
<evidence type="ECO:0000256" key="2">
    <source>
        <dbReference type="SAM" id="SignalP"/>
    </source>
</evidence>
<accession>A0ABU0LZ68</accession>
<dbReference type="EMBL" id="JAUSWO010000001">
    <property type="protein sequence ID" value="MDQ0513977.1"/>
    <property type="molecule type" value="Genomic_DNA"/>
</dbReference>
<comment type="caution">
    <text evidence="3">The sequence shown here is derived from an EMBL/GenBank/DDBJ whole genome shotgun (WGS) entry which is preliminary data.</text>
</comment>
<evidence type="ECO:0000256" key="1">
    <source>
        <dbReference type="SAM" id="MobiDB-lite"/>
    </source>
</evidence>
<keyword evidence="2" id="KW-0732">Signal</keyword>
<organism evidence="3 4">
    <name type="scientific">Mycoplasmoides fastidiosum</name>
    <dbReference type="NCBI Taxonomy" id="92758"/>
    <lineage>
        <taxon>Bacteria</taxon>
        <taxon>Bacillati</taxon>
        <taxon>Mycoplasmatota</taxon>
        <taxon>Mycoplasmoidales</taxon>
        <taxon>Mycoplasmoidaceae</taxon>
        <taxon>Mycoplasmoides</taxon>
    </lineage>
</organism>
<evidence type="ECO:0008006" key="5">
    <source>
        <dbReference type="Google" id="ProtNLM"/>
    </source>
</evidence>
<sequence length="702" mass="74661">MKKLKFLQKNKLWLTSLGLATTSSLVLAACASNTNTPPVNNSGQNSNNQNNNSGTDSSTINTTPTPESNTPKVPVATEAQLAAAKTLLQQDTIKTVLANNKNNAVNQIKAHLLTINEVGTFSQETVAASKTSLSSGDNAAVTDITEEKAKAASVLALVNTLEAQLKAVENNTAIIPAAKKEQFTQTVTNVKNTATTLLNKLNKLPAAVTTDNNLLNTTKTAIETALDNYVKATTVQTLNPTWTALKKAHEEYRVKVNEVTPKLIDVQKSGFDLDQATSELETFINTDVGAFLSDATNGSKNTTVLNNLVAKVRTSVLGAPGYDLWVVGDAPKGIETGDGKKPSTQLYAIVVGLANQTAAWNSLNDAVKVLTFNHSLSLQTPEAVNVFALHLQVSVPVDVARLNAYLTVNESNIVKILNPTTGSIKSILDNLRQGVSHFDQFLVAGSETGAQAKLVKDLTELETALSGDSKATLKQKVTPLKTAAATLVENFGKFKEQWTKFSALLWTGNTSQETYPILIEAAALNQAIGLANGYSDVLEVVGQAQTLQTRIQTITTSVKDDTAPLLATLKVLIDAVADSGSFGTALKTFVAETTWDTDTKTKAEAIAKTASPNNSGYVYTDLINGTAATTGENPTPAKLSFSQLKTELEKLQGSSDKILGQVLALLNQQLKPSDGSQTTRLNNHLAAMFNNGDVLAKSEVHN</sequence>
<dbReference type="RefSeq" id="WP_256547329.1">
    <property type="nucleotide sequence ID" value="NZ_CP101809.1"/>
</dbReference>
<reference evidence="3" key="1">
    <citation type="submission" date="2023-07" db="EMBL/GenBank/DDBJ databases">
        <title>Genomic Encyclopedia of Type Strains, Phase IV (KMG-IV): sequencing the most valuable type-strain genomes for metagenomic binning, comparative biology and taxonomic classification.</title>
        <authorList>
            <person name="Goeker M."/>
        </authorList>
    </citation>
    <scope>NUCLEOTIDE SEQUENCE [LARGE SCALE GENOMIC DNA]</scope>
    <source>
        <strain evidence="3">DSM 21204</strain>
    </source>
</reference>
<evidence type="ECO:0000313" key="4">
    <source>
        <dbReference type="Proteomes" id="UP001240643"/>
    </source>
</evidence>
<feature type="compositionally biased region" description="Low complexity" evidence="1">
    <location>
        <begin position="40"/>
        <end position="54"/>
    </location>
</feature>
<feature type="compositionally biased region" description="Polar residues" evidence="1">
    <location>
        <begin position="55"/>
        <end position="71"/>
    </location>
</feature>
<feature type="chain" id="PRO_5047061329" description="Lipoprotein" evidence="2">
    <location>
        <begin position="29"/>
        <end position="702"/>
    </location>
</feature>
<protein>
    <recommendedName>
        <fullName evidence="5">Lipoprotein</fullName>
    </recommendedName>
</protein>
<feature type="signal peptide" evidence="2">
    <location>
        <begin position="1"/>
        <end position="28"/>
    </location>
</feature>
<keyword evidence="4" id="KW-1185">Reference proteome</keyword>
<dbReference type="PROSITE" id="PS51257">
    <property type="entry name" value="PROKAR_LIPOPROTEIN"/>
    <property type="match status" value="1"/>
</dbReference>